<dbReference type="Pfam" id="PF18383">
    <property type="entry name" value="IFT81_CH"/>
    <property type="match status" value="1"/>
</dbReference>
<evidence type="ECO:0000313" key="9">
    <source>
        <dbReference type="EMBL" id="EER13145.1"/>
    </source>
</evidence>
<keyword evidence="10" id="KW-1185">Reference proteome</keyword>
<evidence type="ECO:0000256" key="7">
    <source>
        <dbReference type="SAM" id="Coils"/>
    </source>
</evidence>
<dbReference type="InterPro" id="IPR041146">
    <property type="entry name" value="IFT81_CH"/>
</dbReference>
<evidence type="ECO:0000256" key="5">
    <source>
        <dbReference type="ARBA" id="ARBA00023273"/>
    </source>
</evidence>
<keyword evidence="2" id="KW-0970">Cilium biogenesis/degradation</keyword>
<evidence type="ECO:0000256" key="4">
    <source>
        <dbReference type="ARBA" id="ARBA00023069"/>
    </source>
</evidence>
<feature type="coiled-coil region" evidence="7">
    <location>
        <begin position="173"/>
        <end position="498"/>
    </location>
</feature>
<dbReference type="GO" id="GO:0060271">
    <property type="term" value="P:cilium assembly"/>
    <property type="evidence" value="ECO:0007669"/>
    <property type="project" value="InterPro"/>
</dbReference>
<evidence type="ECO:0000256" key="3">
    <source>
        <dbReference type="ARBA" id="ARBA00023054"/>
    </source>
</evidence>
<evidence type="ECO:0000256" key="6">
    <source>
        <dbReference type="ARBA" id="ARBA00043983"/>
    </source>
</evidence>
<dbReference type="InterPro" id="IPR029600">
    <property type="entry name" value="IFT81"/>
</dbReference>
<name>C5KQP9_PERM5</name>
<dbReference type="RefSeq" id="XP_002781350.1">
    <property type="nucleotide sequence ID" value="XM_002781304.1"/>
</dbReference>
<dbReference type="Proteomes" id="UP000007800">
    <property type="component" value="Unassembled WGS sequence"/>
</dbReference>
<dbReference type="GeneID" id="9056768"/>
<keyword evidence="3 7" id="KW-0175">Coiled coil</keyword>
<dbReference type="AlphaFoldDB" id="C5KQP9"/>
<dbReference type="InterPro" id="IPR043016">
    <property type="entry name" value="IFT81_N_sf"/>
</dbReference>
<evidence type="ECO:0000256" key="2">
    <source>
        <dbReference type="ARBA" id="ARBA00022794"/>
    </source>
</evidence>
<dbReference type="Gene3D" id="1.10.418.70">
    <property type="entry name" value="Intraflagellar transport protein 81, N-terminal domain"/>
    <property type="match status" value="1"/>
</dbReference>
<evidence type="ECO:0000313" key="10">
    <source>
        <dbReference type="Proteomes" id="UP000007800"/>
    </source>
</evidence>
<keyword evidence="9" id="KW-0477">Merozoite</keyword>
<dbReference type="OMA" id="TSENNAC"/>
<feature type="domain" description="IFT81 calponin homology" evidence="8">
    <location>
        <begin position="7"/>
        <end position="123"/>
    </location>
</feature>
<evidence type="ECO:0000259" key="8">
    <source>
        <dbReference type="Pfam" id="PF18383"/>
    </source>
</evidence>
<dbReference type="GO" id="GO:0042073">
    <property type="term" value="P:intraciliary transport"/>
    <property type="evidence" value="ECO:0007669"/>
    <property type="project" value="InterPro"/>
</dbReference>
<dbReference type="PANTHER" id="PTHR15614:SF2">
    <property type="entry name" value="INTRAFLAGELLAR TRANSPORT PROTEIN 81 HOMOLOG"/>
    <property type="match status" value="1"/>
</dbReference>
<comment type="subcellular location">
    <subcellularLocation>
        <location evidence="1">Cell projection</location>
        <location evidence="1">Cilium</location>
    </subcellularLocation>
</comment>
<comment type="similarity">
    <text evidence="6">Belongs to the IFT81 family.</text>
</comment>
<dbReference type="EMBL" id="GG675521">
    <property type="protein sequence ID" value="EER13145.1"/>
    <property type="molecule type" value="Genomic_DNA"/>
</dbReference>
<dbReference type="OrthoDB" id="276029at2759"/>
<accession>C5KQP9</accession>
<protein>
    <submittedName>
        <fullName evidence="9">Merozoite surface protein, putative</fullName>
    </submittedName>
</protein>
<organism evidence="10">
    <name type="scientific">Perkinsus marinus (strain ATCC 50983 / TXsc)</name>
    <dbReference type="NCBI Taxonomy" id="423536"/>
    <lineage>
        <taxon>Eukaryota</taxon>
        <taxon>Sar</taxon>
        <taxon>Alveolata</taxon>
        <taxon>Perkinsozoa</taxon>
        <taxon>Perkinsea</taxon>
        <taxon>Perkinsida</taxon>
        <taxon>Perkinsidae</taxon>
        <taxon>Perkinsus</taxon>
    </lineage>
</organism>
<sequence>MSIAAGLREIVDRLNAPPLHINLSLVQFDELPASTLLSVVNKVLAVLDPRHNVDIDNERMEDTYKRMVDFITVLGYPDDSAIASKEGFMNGDKRVLHPLLYWLLVNLTALKERAYLARFLTNFEVPQDFLQDENIADMYSKYKELQSTFKATHSALQHQRETSAMPDELKRDIQQLSVEKDQLIGKLKALKHRTTGDAEFNAIFDVTSRLRHEQEEEAQLADTYRKLRRQLDEVERLHRGAAQRLEEMRQARAEAEEEPGRMLEARIVVRNDVHNAGVQLERTKAAHDALCQELESAEKQLSVPNIDDATLLEMEEKLESLQEEAESMESSLKSQLQVYRQQAQLVAKKHEALSTKVEAMEIERNAAALELEQLESKYEQQMGHRYLRREDFKEYAVTLREKTRKFKSAKSEMQSLRSEGSILKRTEQLLKEKLEDSKRRLRTVEEEYGVVGHDELESRLMEASEAKSAADAKKGSQMEELSEVVTKINLLLREKKNELAPRIKAGASRERLAEAEAIYLTKKTKYEAIETDLSREVKERKSVTERLLEETEYLRSRAAEIELKIIA</sequence>
<dbReference type="PANTHER" id="PTHR15614">
    <property type="entry name" value="INTRAFLAGELLAR TRANSPORT PROTEIN 81 HOMOLOG"/>
    <property type="match status" value="1"/>
</dbReference>
<keyword evidence="5" id="KW-0966">Cell projection</keyword>
<dbReference type="GO" id="GO:0030992">
    <property type="term" value="C:intraciliary transport particle B"/>
    <property type="evidence" value="ECO:0007669"/>
    <property type="project" value="InterPro"/>
</dbReference>
<dbReference type="GO" id="GO:0036064">
    <property type="term" value="C:ciliary basal body"/>
    <property type="evidence" value="ECO:0007669"/>
    <property type="project" value="TreeGrafter"/>
</dbReference>
<reference evidence="9 10" key="1">
    <citation type="submission" date="2008-07" db="EMBL/GenBank/DDBJ databases">
        <authorList>
            <person name="El-Sayed N."/>
            <person name="Caler E."/>
            <person name="Inman J."/>
            <person name="Amedeo P."/>
            <person name="Hass B."/>
            <person name="Wortman J."/>
        </authorList>
    </citation>
    <scope>NUCLEOTIDE SEQUENCE [LARGE SCALE GENOMIC DNA]</scope>
    <source>
        <strain evidence="10">ATCC 50983 / TXsc</strain>
    </source>
</reference>
<dbReference type="InParanoid" id="C5KQP9"/>
<gene>
    <name evidence="9" type="ORF">Pmar_PMAR020734</name>
</gene>
<keyword evidence="4" id="KW-0969">Cilium</keyword>
<dbReference type="GO" id="GO:0015631">
    <property type="term" value="F:tubulin binding"/>
    <property type="evidence" value="ECO:0007669"/>
    <property type="project" value="InterPro"/>
</dbReference>
<proteinExistence type="inferred from homology"/>
<evidence type="ECO:0000256" key="1">
    <source>
        <dbReference type="ARBA" id="ARBA00004138"/>
    </source>
</evidence>